<dbReference type="GeneID" id="123038050"/>
<dbReference type="InterPro" id="IPR001584">
    <property type="entry name" value="Integrase_cat-core"/>
</dbReference>
<dbReference type="SUPFAM" id="SSF56672">
    <property type="entry name" value="DNA/RNA polymerases"/>
    <property type="match status" value="1"/>
</dbReference>
<reference evidence="3" key="1">
    <citation type="journal article" date="2021" name="Elife">
        <title>Highly contiguous assemblies of 101 drosophilid genomes.</title>
        <authorList>
            <person name="Kim B.Y."/>
            <person name="Wang J.R."/>
            <person name="Miller D.E."/>
            <person name="Barmina O."/>
            <person name="Delaney E."/>
            <person name="Thompson A."/>
            <person name="Comeault A.A."/>
            <person name="Peede D."/>
            <person name="D'Agostino E.R."/>
            <person name="Pelaez J."/>
            <person name="Aguilar J.M."/>
            <person name="Haji D."/>
            <person name="Matsunaga T."/>
            <person name="Armstrong E.E."/>
            <person name="Zych M."/>
            <person name="Ogawa Y."/>
            <person name="Stamenkovic-Radak M."/>
            <person name="Jelic M."/>
            <person name="Veselinovic M.S."/>
            <person name="Tanaskovic M."/>
            <person name="Eric P."/>
            <person name="Gao J.J."/>
            <person name="Katoh T.K."/>
            <person name="Toda M.J."/>
            <person name="Watabe H."/>
            <person name="Watada M."/>
            <person name="Davis J.S."/>
            <person name="Moyle L.C."/>
            <person name="Manoli G."/>
            <person name="Bertolini E."/>
            <person name="Kostal V."/>
            <person name="Hawley R.S."/>
            <person name="Takahashi A."/>
            <person name="Jones C.D."/>
            <person name="Price D.K."/>
            <person name="Whiteman N."/>
            <person name="Kopp A."/>
            <person name="Matute D.R."/>
            <person name="Petrov D.A."/>
        </authorList>
    </citation>
    <scope>NUCLEOTIDE SEQUENCE [LARGE SCALE GENOMIC DNA]</scope>
</reference>
<dbReference type="PANTHER" id="PTHR47331">
    <property type="entry name" value="PHD-TYPE DOMAIN-CONTAINING PROTEIN"/>
    <property type="match status" value="1"/>
</dbReference>
<accession>A0ABM5JF46</accession>
<dbReference type="Gene3D" id="3.30.420.10">
    <property type="entry name" value="Ribonuclease H-like superfamily/Ribonuclease H"/>
    <property type="match status" value="1"/>
</dbReference>
<dbReference type="InterPro" id="IPR012337">
    <property type="entry name" value="RNaseH-like_sf"/>
</dbReference>
<reference evidence="2" key="2">
    <citation type="submission" date="2025-05" db="UniProtKB">
        <authorList>
            <consortium name="EnsemblMetazoa"/>
        </authorList>
    </citation>
    <scope>IDENTIFICATION</scope>
</reference>
<dbReference type="EnsemblMetazoa" id="XM_044461509.1">
    <property type="protein sequence ID" value="XP_044317444.1"/>
    <property type="gene ID" value="LOC123038050"/>
</dbReference>
<dbReference type="Pfam" id="PF18701">
    <property type="entry name" value="DUF5641"/>
    <property type="match status" value="1"/>
</dbReference>
<dbReference type="InterPro" id="IPR043502">
    <property type="entry name" value="DNA/RNA_pol_sf"/>
</dbReference>
<protein>
    <recommendedName>
        <fullName evidence="1">Integrase catalytic domain-containing protein</fullName>
    </recommendedName>
</protein>
<feature type="domain" description="Integrase catalytic" evidence="1">
    <location>
        <begin position="585"/>
        <end position="798"/>
    </location>
</feature>
<dbReference type="InterPro" id="IPR041588">
    <property type="entry name" value="Integrase_H2C2"/>
</dbReference>
<evidence type="ECO:0000313" key="2">
    <source>
        <dbReference type="EnsemblMetazoa" id="XP_044317444.1"/>
    </source>
</evidence>
<dbReference type="PANTHER" id="PTHR47331:SF4">
    <property type="entry name" value="PEPTIDASE S1 DOMAIN-CONTAINING PROTEIN"/>
    <property type="match status" value="1"/>
</dbReference>
<organism evidence="2 3">
    <name type="scientific">Drosophila rhopaloa</name>
    <name type="common">Fruit fly</name>
    <dbReference type="NCBI Taxonomy" id="1041015"/>
    <lineage>
        <taxon>Eukaryota</taxon>
        <taxon>Metazoa</taxon>
        <taxon>Ecdysozoa</taxon>
        <taxon>Arthropoda</taxon>
        <taxon>Hexapoda</taxon>
        <taxon>Insecta</taxon>
        <taxon>Pterygota</taxon>
        <taxon>Neoptera</taxon>
        <taxon>Endopterygota</taxon>
        <taxon>Diptera</taxon>
        <taxon>Brachycera</taxon>
        <taxon>Muscomorpha</taxon>
        <taxon>Ephydroidea</taxon>
        <taxon>Drosophilidae</taxon>
        <taxon>Drosophila</taxon>
        <taxon>Sophophora</taxon>
    </lineage>
</organism>
<dbReference type="RefSeq" id="XP_044317444.1">
    <property type="nucleotide sequence ID" value="XM_044461509.1"/>
</dbReference>
<dbReference type="InterPro" id="IPR008042">
    <property type="entry name" value="Retrotrans_Pao"/>
</dbReference>
<sequence>MYRCVRVAEPDSYLQCILWRDSPDQEVQVFKLDTVTYGTKPAAFSSVRAMHQLANDEKSTFSIGSKIILRDFYVDDLITGGQSTQEVLEIMTQTTNLLARGGFKLRKWCSNERDVLDKVPDSEKETFLKFDDGSDFTKTLGLAWDPAADVFRFSFSPIQVSPKPCKRLVLSTITRVYDPLGLIGPVVAKAKIFLQQVWREKLEWDESLPEALNTSWLKLSSDMGHTQQMKFPRRALHPNGAIEIHGFCDASIDAYGGCIYLVSIADGKREVHLFCSKSRVAPLKTLTVPKLELCAAFLLAQLMRDVRNMKLFDCPFFCWSDSAVALSWISDEPSRFQVFIANRISLIQELSSGMNWRYVPTDCNPADILSRGASPSELLESALWFRGPEFLLKDQRGWPESCMPVKTLPDLRKRILVGVAKEVDLSSKCKFVNSWQKIPHTFGYVYKFVHRIRRPGLDVEDVKMGTQMLIRCIQMSSLADDYWRLHSKRQITSSSPLASLSPFIDSFGLMRVGGRLQNSSLDYNAQHPVILPRQHPVTSAIILDLHRKNLHSGPRALLANMRLQFWPIGGRKTVSSATSKCVICFRAKPQLSQHLMADLPKDRVNATSTFMVTGLDFCGPFCYKTGVRSKVPVKTYVCVFICFATKAIHLELVQDLSTQAFLGALKRFILTRGKPARIWSDNATNFVGAKNELAELKNLFLSGPHIRAIEEFCLEDSIEWRFIPPRSPHFGGLWEAAVKTAKFHFYRSVGPSLLSFDELRTLVCHIAAIINSRPLLPLSENPADLEVLTPAHFLGTVPLVLYSEPDVTKLNFNRLDRWQRIAYFQQIFWSRWREEYLTLLQQRSKWRIPKPALQVNDVVLVQNENLPPLKWPLARVMELVPGSDGVARVAVIRTSTGTTRRAVRKLCVLPKQDLNVRSCRSLNKFLKFLILT</sequence>
<dbReference type="Proteomes" id="UP001652680">
    <property type="component" value="Unassembled WGS sequence"/>
</dbReference>
<proteinExistence type="predicted"/>
<dbReference type="PROSITE" id="PS50994">
    <property type="entry name" value="INTEGRASE"/>
    <property type="match status" value="1"/>
</dbReference>
<dbReference type="Pfam" id="PF17921">
    <property type="entry name" value="Integrase_H2C2"/>
    <property type="match status" value="1"/>
</dbReference>
<keyword evidence="3" id="KW-1185">Reference proteome</keyword>
<dbReference type="SUPFAM" id="SSF53098">
    <property type="entry name" value="Ribonuclease H-like"/>
    <property type="match status" value="1"/>
</dbReference>
<evidence type="ECO:0000259" key="1">
    <source>
        <dbReference type="PROSITE" id="PS50994"/>
    </source>
</evidence>
<dbReference type="InterPro" id="IPR036397">
    <property type="entry name" value="RNaseH_sf"/>
</dbReference>
<name>A0ABM5JF46_DRORH</name>
<dbReference type="Pfam" id="PF05380">
    <property type="entry name" value="Peptidase_A17"/>
    <property type="match status" value="1"/>
</dbReference>
<evidence type="ECO:0000313" key="3">
    <source>
        <dbReference type="Proteomes" id="UP001652680"/>
    </source>
</evidence>
<dbReference type="InterPro" id="IPR040676">
    <property type="entry name" value="DUF5641"/>
</dbReference>